<evidence type="ECO:0000256" key="1">
    <source>
        <dbReference type="ARBA" id="ARBA00004141"/>
    </source>
</evidence>
<dbReference type="SMART" id="SM00724">
    <property type="entry name" value="TLC"/>
    <property type="match status" value="1"/>
</dbReference>
<reference evidence="8" key="1">
    <citation type="journal article" date="2023" name="G3 (Bethesda)">
        <title>Whole genome assembly and annotation of the endangered Caribbean coral Acropora cervicornis.</title>
        <authorList>
            <person name="Selwyn J.D."/>
            <person name="Vollmer S.V."/>
        </authorList>
    </citation>
    <scope>NUCLEOTIDE SEQUENCE</scope>
    <source>
        <strain evidence="8">K2</strain>
    </source>
</reference>
<dbReference type="GO" id="GO:0005886">
    <property type="term" value="C:plasma membrane"/>
    <property type="evidence" value="ECO:0007669"/>
    <property type="project" value="TreeGrafter"/>
</dbReference>
<feature type="transmembrane region" description="Helical" evidence="6">
    <location>
        <begin position="48"/>
        <end position="71"/>
    </location>
</feature>
<proteinExistence type="predicted"/>
<dbReference type="InterPro" id="IPR006634">
    <property type="entry name" value="TLC-dom"/>
</dbReference>
<evidence type="ECO:0000256" key="5">
    <source>
        <dbReference type="PROSITE-ProRule" id="PRU00205"/>
    </source>
</evidence>
<feature type="transmembrane region" description="Helical" evidence="6">
    <location>
        <begin position="170"/>
        <end position="190"/>
    </location>
</feature>
<keyword evidence="2 5" id="KW-0812">Transmembrane</keyword>
<evidence type="ECO:0000256" key="4">
    <source>
        <dbReference type="ARBA" id="ARBA00023136"/>
    </source>
</evidence>
<feature type="transmembrane region" description="Helical" evidence="6">
    <location>
        <begin position="83"/>
        <end position="101"/>
    </location>
</feature>
<dbReference type="PROSITE" id="PS50922">
    <property type="entry name" value="TLC"/>
    <property type="match status" value="1"/>
</dbReference>
<comment type="subcellular location">
    <subcellularLocation>
        <location evidence="1">Membrane</location>
        <topology evidence="1">Multi-pass membrane protein</topology>
    </subcellularLocation>
</comment>
<feature type="transmembrane region" description="Helical" evidence="6">
    <location>
        <begin position="12"/>
        <end position="28"/>
    </location>
</feature>
<gene>
    <name evidence="8" type="ORF">P5673_009079</name>
</gene>
<keyword evidence="9" id="KW-1185">Reference proteome</keyword>
<evidence type="ECO:0000313" key="8">
    <source>
        <dbReference type="EMBL" id="KAK2567264.1"/>
    </source>
</evidence>
<feature type="domain" description="TLC" evidence="7">
    <location>
        <begin position="44"/>
        <end position="245"/>
    </location>
</feature>
<accession>A0AAD9QTS3</accession>
<evidence type="ECO:0000256" key="2">
    <source>
        <dbReference type="ARBA" id="ARBA00022692"/>
    </source>
</evidence>
<evidence type="ECO:0000256" key="3">
    <source>
        <dbReference type="ARBA" id="ARBA00022989"/>
    </source>
</evidence>
<keyword evidence="4 5" id="KW-0472">Membrane</keyword>
<name>A0AAD9QTS3_ACRCE</name>
<keyword evidence="3 6" id="KW-1133">Transmembrane helix</keyword>
<dbReference type="InterPro" id="IPR050846">
    <property type="entry name" value="TLCD"/>
</dbReference>
<sequence length="246" mass="28731">MFEVLQVPRGSLEILAFCVCFRVVHFFLNNYGPLPSLLVSSSLKKIWLYRNISISFIHACISAFLSVYCFFDEPAMLTDMFSAWSRLSYFLVSLSAGYFLHDFFDMLFYDAKQSVDLLIHHVVVCMAFYIAIHYNMYMGYAVCSLLMEINSVFLHFRRLMGFHGVSKSSVVYQINGILLLITFVNFRFLTAAWMLNYSIKYRHEVPHTHFLFSVVGLVIMTVLNLQLLMSLWKADFKRGQMKQRED</sequence>
<organism evidence="8 9">
    <name type="scientific">Acropora cervicornis</name>
    <name type="common">Staghorn coral</name>
    <dbReference type="NCBI Taxonomy" id="6130"/>
    <lineage>
        <taxon>Eukaryota</taxon>
        <taxon>Metazoa</taxon>
        <taxon>Cnidaria</taxon>
        <taxon>Anthozoa</taxon>
        <taxon>Hexacorallia</taxon>
        <taxon>Scleractinia</taxon>
        <taxon>Astrocoeniina</taxon>
        <taxon>Acroporidae</taxon>
        <taxon>Acropora</taxon>
    </lineage>
</organism>
<evidence type="ECO:0000259" key="7">
    <source>
        <dbReference type="PROSITE" id="PS50922"/>
    </source>
</evidence>
<feature type="transmembrane region" description="Helical" evidence="6">
    <location>
        <begin position="210"/>
        <end position="232"/>
    </location>
</feature>
<dbReference type="PANTHER" id="PTHR13439:SF4">
    <property type="entry name" value="TLC DOMAIN-CONTAINING PROTEIN"/>
    <property type="match status" value="1"/>
</dbReference>
<dbReference type="GO" id="GO:0055091">
    <property type="term" value="P:phospholipid homeostasis"/>
    <property type="evidence" value="ECO:0007669"/>
    <property type="project" value="TreeGrafter"/>
</dbReference>
<dbReference type="PANTHER" id="PTHR13439">
    <property type="entry name" value="CT120 PROTEIN"/>
    <property type="match status" value="1"/>
</dbReference>
<comment type="caution">
    <text evidence="8">The sequence shown here is derived from an EMBL/GenBank/DDBJ whole genome shotgun (WGS) entry which is preliminary data.</text>
</comment>
<protein>
    <submittedName>
        <fullName evidence="8">TLC domain-containing protein 2</fullName>
    </submittedName>
</protein>
<feature type="transmembrane region" description="Helical" evidence="6">
    <location>
        <begin position="121"/>
        <end position="149"/>
    </location>
</feature>
<evidence type="ECO:0000256" key="6">
    <source>
        <dbReference type="SAM" id="Phobius"/>
    </source>
</evidence>
<reference evidence="8" key="2">
    <citation type="journal article" date="2023" name="Science">
        <title>Genomic signatures of disease resistance in endangered staghorn corals.</title>
        <authorList>
            <person name="Vollmer S.V."/>
            <person name="Selwyn J.D."/>
            <person name="Despard B.A."/>
            <person name="Roesel C.L."/>
        </authorList>
    </citation>
    <scope>NUCLEOTIDE SEQUENCE</scope>
    <source>
        <strain evidence="8">K2</strain>
    </source>
</reference>
<dbReference type="EMBL" id="JARQWQ010000015">
    <property type="protein sequence ID" value="KAK2567264.1"/>
    <property type="molecule type" value="Genomic_DNA"/>
</dbReference>
<dbReference type="GO" id="GO:0097035">
    <property type="term" value="P:regulation of membrane lipid distribution"/>
    <property type="evidence" value="ECO:0007669"/>
    <property type="project" value="TreeGrafter"/>
</dbReference>
<dbReference type="Pfam" id="PF03798">
    <property type="entry name" value="TRAM_LAG1_CLN8"/>
    <property type="match status" value="1"/>
</dbReference>
<dbReference type="Proteomes" id="UP001249851">
    <property type="component" value="Unassembled WGS sequence"/>
</dbReference>
<dbReference type="GO" id="GO:0071709">
    <property type="term" value="P:membrane assembly"/>
    <property type="evidence" value="ECO:0007669"/>
    <property type="project" value="TreeGrafter"/>
</dbReference>
<evidence type="ECO:0000313" key="9">
    <source>
        <dbReference type="Proteomes" id="UP001249851"/>
    </source>
</evidence>
<dbReference type="GO" id="GO:0007009">
    <property type="term" value="P:plasma membrane organization"/>
    <property type="evidence" value="ECO:0007669"/>
    <property type="project" value="TreeGrafter"/>
</dbReference>
<dbReference type="AlphaFoldDB" id="A0AAD9QTS3"/>